<dbReference type="EMBL" id="JACHXS010000016">
    <property type="protein sequence ID" value="MBB3225124.1"/>
    <property type="molecule type" value="Genomic_DNA"/>
</dbReference>
<dbReference type="Gene3D" id="3.30.160.170">
    <property type="entry name" value="FlaG-like"/>
    <property type="match status" value="1"/>
</dbReference>
<protein>
    <submittedName>
        <fullName evidence="2">Flagellar protein FlaG</fullName>
    </submittedName>
</protein>
<feature type="compositionally biased region" description="Low complexity" evidence="1">
    <location>
        <begin position="26"/>
        <end position="53"/>
    </location>
</feature>
<gene>
    <name evidence="3" type="ORF">FCL38_14020</name>
    <name evidence="2" type="ORF">FHS02_005994</name>
</gene>
<name>A0A4P8HSA8_9BURK</name>
<keyword evidence="2" id="KW-0966">Cell projection</keyword>
<sequence length="129" mass="13281">MTIDPLGLAAIRPGNSFAAQAPPPAASRAPAAAATTATTATATDETPPAATIPGTDGSTDALDDAVSKLNASVHAQSLEFSIDEDSKRTIVKVIDSETKEVVRQLPTKEALEIAKSLDKAFGLLIRQQA</sequence>
<feature type="region of interest" description="Disordered" evidence="1">
    <location>
        <begin position="15"/>
        <end position="61"/>
    </location>
</feature>
<keyword evidence="2" id="KW-0969">Cilium</keyword>
<dbReference type="EMBL" id="CP040017">
    <property type="protein sequence ID" value="QCP11410.1"/>
    <property type="molecule type" value="Genomic_DNA"/>
</dbReference>
<keyword evidence="2" id="KW-0282">Flagellum</keyword>
<evidence type="ECO:0000313" key="3">
    <source>
        <dbReference type="EMBL" id="QCP11410.1"/>
    </source>
</evidence>
<evidence type="ECO:0000256" key="1">
    <source>
        <dbReference type="SAM" id="MobiDB-lite"/>
    </source>
</evidence>
<proteinExistence type="predicted"/>
<dbReference type="InterPro" id="IPR035924">
    <property type="entry name" value="FlaG-like_sf"/>
</dbReference>
<dbReference type="Pfam" id="PF03646">
    <property type="entry name" value="FlaG"/>
    <property type="match status" value="1"/>
</dbReference>
<reference evidence="2 5" key="2">
    <citation type="submission" date="2020-08" db="EMBL/GenBank/DDBJ databases">
        <title>Genomic Encyclopedia of Type Strains, Phase III (KMG-III): the genomes of soil and plant-associated and newly described type strains.</title>
        <authorList>
            <person name="Whitman W."/>
        </authorList>
    </citation>
    <scope>NUCLEOTIDE SEQUENCE [LARGE SCALE GENOMIC DNA]</scope>
    <source>
        <strain evidence="2 5">CECT 7753</strain>
    </source>
</reference>
<keyword evidence="4" id="KW-1185">Reference proteome</keyword>
<dbReference type="Proteomes" id="UP000584325">
    <property type="component" value="Unassembled WGS sequence"/>
</dbReference>
<dbReference type="InterPro" id="IPR005186">
    <property type="entry name" value="FlaG"/>
</dbReference>
<dbReference type="SUPFAM" id="SSF160214">
    <property type="entry name" value="FlaG-like"/>
    <property type="match status" value="1"/>
</dbReference>
<organism evidence="2 5">
    <name type="scientific">Pseudoduganella umbonata</name>
    <dbReference type="NCBI Taxonomy" id="864828"/>
    <lineage>
        <taxon>Bacteria</taxon>
        <taxon>Pseudomonadati</taxon>
        <taxon>Pseudomonadota</taxon>
        <taxon>Betaproteobacteria</taxon>
        <taxon>Burkholderiales</taxon>
        <taxon>Oxalobacteraceae</taxon>
        <taxon>Telluria group</taxon>
        <taxon>Pseudoduganella</taxon>
    </lineage>
</organism>
<dbReference type="PANTHER" id="PTHR37166">
    <property type="entry name" value="PROTEIN FLAG"/>
    <property type="match status" value="1"/>
</dbReference>
<evidence type="ECO:0000313" key="5">
    <source>
        <dbReference type="Proteomes" id="UP000584325"/>
    </source>
</evidence>
<dbReference type="OrthoDB" id="8565152at2"/>
<evidence type="ECO:0000313" key="4">
    <source>
        <dbReference type="Proteomes" id="UP000298763"/>
    </source>
</evidence>
<evidence type="ECO:0000313" key="2">
    <source>
        <dbReference type="EMBL" id="MBB3225124.1"/>
    </source>
</evidence>
<dbReference type="PANTHER" id="PTHR37166:SF1">
    <property type="entry name" value="PROTEIN FLAG"/>
    <property type="match status" value="1"/>
</dbReference>
<dbReference type="AlphaFoldDB" id="A0A4P8HSA8"/>
<reference evidence="3 4" key="1">
    <citation type="submission" date="2019-05" db="EMBL/GenBank/DDBJ databases">
        <title>Draft Genome Sequences of Six Type Strains of the Genus Massilia.</title>
        <authorList>
            <person name="Miess H."/>
            <person name="Frediansyhah A."/>
            <person name="Gross H."/>
        </authorList>
    </citation>
    <scope>NUCLEOTIDE SEQUENCE [LARGE SCALE GENOMIC DNA]</scope>
    <source>
        <strain evidence="3 4">DSMZ 26121</strain>
    </source>
</reference>
<dbReference type="RefSeq" id="WP_137314266.1">
    <property type="nucleotide sequence ID" value="NZ_CP040017.1"/>
</dbReference>
<accession>A0A4P8HSA8</accession>
<dbReference type="Proteomes" id="UP000298763">
    <property type="component" value="Chromosome"/>
</dbReference>